<evidence type="ECO:0008006" key="6">
    <source>
        <dbReference type="Google" id="ProtNLM"/>
    </source>
</evidence>
<dbReference type="GO" id="GO:0005840">
    <property type="term" value="C:ribosome"/>
    <property type="evidence" value="ECO:0007669"/>
    <property type="project" value="UniProtKB-KW"/>
</dbReference>
<dbReference type="EMBL" id="NMUH01002123">
    <property type="protein sequence ID" value="MQL97968.1"/>
    <property type="molecule type" value="Genomic_DNA"/>
</dbReference>
<keyword evidence="3" id="KW-0687">Ribonucleoprotein</keyword>
<dbReference type="InterPro" id="IPR001931">
    <property type="entry name" value="Ribosomal_eS21"/>
</dbReference>
<comment type="similarity">
    <text evidence="1">Belongs to the eukaryotic ribosomal protein eS21 family.</text>
</comment>
<evidence type="ECO:0000313" key="5">
    <source>
        <dbReference type="Proteomes" id="UP000652761"/>
    </source>
</evidence>
<dbReference type="GO" id="GO:0006412">
    <property type="term" value="P:translation"/>
    <property type="evidence" value="ECO:0007669"/>
    <property type="project" value="InterPro"/>
</dbReference>
<dbReference type="PANTHER" id="PTHR10442">
    <property type="entry name" value="40S RIBOSOMAL PROTEIN S21"/>
    <property type="match status" value="1"/>
</dbReference>
<name>A0A843VMZ4_COLES</name>
<dbReference type="AlphaFoldDB" id="A0A843VMZ4"/>
<keyword evidence="2" id="KW-0689">Ribosomal protein</keyword>
<dbReference type="InterPro" id="IPR038579">
    <property type="entry name" value="Ribosomal_eS21_sf"/>
</dbReference>
<evidence type="ECO:0000256" key="3">
    <source>
        <dbReference type="ARBA" id="ARBA00023274"/>
    </source>
</evidence>
<comment type="caution">
    <text evidence="4">The sequence shown here is derived from an EMBL/GenBank/DDBJ whole genome shotgun (WGS) entry which is preliminary data.</text>
</comment>
<dbReference type="OrthoDB" id="522601at2759"/>
<accession>A0A843VMZ4</accession>
<keyword evidence="5" id="KW-1185">Reference proteome</keyword>
<organism evidence="4 5">
    <name type="scientific">Colocasia esculenta</name>
    <name type="common">Wild taro</name>
    <name type="synonym">Arum esculentum</name>
    <dbReference type="NCBI Taxonomy" id="4460"/>
    <lineage>
        <taxon>Eukaryota</taxon>
        <taxon>Viridiplantae</taxon>
        <taxon>Streptophyta</taxon>
        <taxon>Embryophyta</taxon>
        <taxon>Tracheophyta</taxon>
        <taxon>Spermatophyta</taxon>
        <taxon>Magnoliopsida</taxon>
        <taxon>Liliopsida</taxon>
        <taxon>Araceae</taxon>
        <taxon>Aroideae</taxon>
        <taxon>Colocasieae</taxon>
        <taxon>Colocasia</taxon>
    </lineage>
</organism>
<reference evidence="4" key="1">
    <citation type="submission" date="2017-07" db="EMBL/GenBank/DDBJ databases">
        <title>Taro Niue Genome Assembly and Annotation.</title>
        <authorList>
            <person name="Atibalentja N."/>
            <person name="Keating K."/>
            <person name="Fields C.J."/>
        </authorList>
    </citation>
    <scope>NUCLEOTIDE SEQUENCE</scope>
    <source>
        <strain evidence="4">Niue_2</strain>
        <tissue evidence="4">Leaf</tissue>
    </source>
</reference>
<dbReference type="Proteomes" id="UP000652761">
    <property type="component" value="Unassembled WGS sequence"/>
</dbReference>
<dbReference type="Gene3D" id="3.30.1230.20">
    <property type="match status" value="1"/>
</dbReference>
<protein>
    <recommendedName>
        <fullName evidence="6">40S ribosomal protein S21</fullName>
    </recommendedName>
</protein>
<evidence type="ECO:0000256" key="1">
    <source>
        <dbReference type="ARBA" id="ARBA00010228"/>
    </source>
</evidence>
<proteinExistence type="inferred from homology"/>
<dbReference type="GO" id="GO:1990904">
    <property type="term" value="C:ribonucleoprotein complex"/>
    <property type="evidence" value="ECO:0007669"/>
    <property type="project" value="UniProtKB-KW"/>
</dbReference>
<evidence type="ECO:0000256" key="2">
    <source>
        <dbReference type="ARBA" id="ARBA00022980"/>
    </source>
</evidence>
<dbReference type="GO" id="GO:0003735">
    <property type="term" value="F:structural constituent of ribosome"/>
    <property type="evidence" value="ECO:0007669"/>
    <property type="project" value="InterPro"/>
</dbReference>
<gene>
    <name evidence="4" type="ORF">Taro_030674</name>
</gene>
<sequence>MSSPVSLHRFTVSSSATLLRSVQRPSPNSRLRRAFSIAARSSPSLPRSFCATSEPGKMQNEEGQMMDLYIPRNSATNRLITAKDHASIQVNVGHLDASGVYTGQHTTFALCGFIRAQGDGDGALDRLWQKKREELKQ</sequence>
<dbReference type="Pfam" id="PF01249">
    <property type="entry name" value="Ribosomal_S21e"/>
    <property type="match status" value="1"/>
</dbReference>
<evidence type="ECO:0000313" key="4">
    <source>
        <dbReference type="EMBL" id="MQL97968.1"/>
    </source>
</evidence>